<evidence type="ECO:0008006" key="2">
    <source>
        <dbReference type="Google" id="ProtNLM"/>
    </source>
</evidence>
<dbReference type="Gene3D" id="2.170.130.30">
    <property type="match status" value="1"/>
</dbReference>
<dbReference type="EMBL" id="VSSQ01061870">
    <property type="protein sequence ID" value="MPN15158.1"/>
    <property type="molecule type" value="Genomic_DNA"/>
</dbReference>
<sequence length="162" mass="18486">MKKWVKSYLVYVILAVSIIFNAVQFSNYNSLKKNADLLREKLEAQEVTVLIYNDTGELLKTNKEEIEISGISLEQLLISLDEKEKINITIQQSTFGAWLESVESVESIPNHYWAIFSDTNAACMLPIGDPNNYTTYSGYCQKGMSEIIVEYGDVFVLRYLGY</sequence>
<dbReference type="AlphaFoldDB" id="A0A645FL69"/>
<proteinExistence type="predicted"/>
<gene>
    <name evidence="1" type="ORF">SDC9_162487</name>
</gene>
<evidence type="ECO:0000313" key="1">
    <source>
        <dbReference type="EMBL" id="MPN15158.1"/>
    </source>
</evidence>
<comment type="caution">
    <text evidence="1">The sequence shown here is derived from an EMBL/GenBank/DDBJ whole genome shotgun (WGS) entry which is preliminary data.</text>
</comment>
<accession>A0A645FL69</accession>
<reference evidence="1" key="1">
    <citation type="submission" date="2019-08" db="EMBL/GenBank/DDBJ databases">
        <authorList>
            <person name="Kucharzyk K."/>
            <person name="Murdoch R.W."/>
            <person name="Higgins S."/>
            <person name="Loffler F."/>
        </authorList>
    </citation>
    <scope>NUCLEOTIDE SEQUENCE</scope>
</reference>
<name>A0A645FL69_9ZZZZ</name>
<organism evidence="1">
    <name type="scientific">bioreactor metagenome</name>
    <dbReference type="NCBI Taxonomy" id="1076179"/>
    <lineage>
        <taxon>unclassified sequences</taxon>
        <taxon>metagenomes</taxon>
        <taxon>ecological metagenomes</taxon>
    </lineage>
</organism>
<protein>
    <recommendedName>
        <fullName evidence="2">DUF4430 domain-containing protein</fullName>
    </recommendedName>
</protein>